<dbReference type="AlphaFoldDB" id="A0A0C9WL02"/>
<dbReference type="Proteomes" id="UP000054477">
    <property type="component" value="Unassembled WGS sequence"/>
</dbReference>
<reference evidence="2" key="2">
    <citation type="submission" date="2015-01" db="EMBL/GenBank/DDBJ databases">
        <title>Evolutionary Origins and Diversification of the Mycorrhizal Mutualists.</title>
        <authorList>
            <consortium name="DOE Joint Genome Institute"/>
            <consortium name="Mycorrhizal Genomics Consortium"/>
            <person name="Kohler A."/>
            <person name="Kuo A."/>
            <person name="Nagy L.G."/>
            <person name="Floudas D."/>
            <person name="Copeland A."/>
            <person name="Barry K.W."/>
            <person name="Cichocki N."/>
            <person name="Veneault-Fourrey C."/>
            <person name="LaButti K."/>
            <person name="Lindquist E.A."/>
            <person name="Lipzen A."/>
            <person name="Lundell T."/>
            <person name="Morin E."/>
            <person name="Murat C."/>
            <person name="Riley R."/>
            <person name="Ohm R."/>
            <person name="Sun H."/>
            <person name="Tunlid A."/>
            <person name="Henrissat B."/>
            <person name="Grigoriev I.V."/>
            <person name="Hibbett D.S."/>
            <person name="Martin F."/>
        </authorList>
    </citation>
    <scope>NUCLEOTIDE SEQUENCE [LARGE SCALE GENOMIC DNA]</scope>
    <source>
        <strain evidence="2">LaAM-08-1</strain>
    </source>
</reference>
<organism evidence="1 2">
    <name type="scientific">Laccaria amethystina LaAM-08-1</name>
    <dbReference type="NCBI Taxonomy" id="1095629"/>
    <lineage>
        <taxon>Eukaryota</taxon>
        <taxon>Fungi</taxon>
        <taxon>Dikarya</taxon>
        <taxon>Basidiomycota</taxon>
        <taxon>Agaricomycotina</taxon>
        <taxon>Agaricomycetes</taxon>
        <taxon>Agaricomycetidae</taxon>
        <taxon>Agaricales</taxon>
        <taxon>Agaricineae</taxon>
        <taxon>Hydnangiaceae</taxon>
        <taxon>Laccaria</taxon>
    </lineage>
</organism>
<gene>
    <name evidence="1" type="ORF">K443DRAFT_10381</name>
</gene>
<evidence type="ECO:0000313" key="2">
    <source>
        <dbReference type="Proteomes" id="UP000054477"/>
    </source>
</evidence>
<dbReference type="STRING" id="1095629.A0A0C9WL02"/>
<protein>
    <submittedName>
        <fullName evidence="1">Uncharacterized protein</fullName>
    </submittedName>
</protein>
<dbReference type="EMBL" id="KN838710">
    <property type="protein sequence ID" value="KIJ96824.1"/>
    <property type="molecule type" value="Genomic_DNA"/>
</dbReference>
<reference evidence="1 2" key="1">
    <citation type="submission" date="2014-04" db="EMBL/GenBank/DDBJ databases">
        <authorList>
            <consortium name="DOE Joint Genome Institute"/>
            <person name="Kuo A."/>
            <person name="Kohler A."/>
            <person name="Nagy L.G."/>
            <person name="Floudas D."/>
            <person name="Copeland A."/>
            <person name="Barry K.W."/>
            <person name="Cichocki N."/>
            <person name="Veneault-Fourrey C."/>
            <person name="LaButti K."/>
            <person name="Lindquist E.A."/>
            <person name="Lipzen A."/>
            <person name="Lundell T."/>
            <person name="Morin E."/>
            <person name="Murat C."/>
            <person name="Sun H."/>
            <person name="Tunlid A."/>
            <person name="Henrissat B."/>
            <person name="Grigoriev I.V."/>
            <person name="Hibbett D.S."/>
            <person name="Martin F."/>
            <person name="Nordberg H.P."/>
            <person name="Cantor M.N."/>
            <person name="Hua S.X."/>
        </authorList>
    </citation>
    <scope>NUCLEOTIDE SEQUENCE [LARGE SCALE GENOMIC DNA]</scope>
    <source>
        <strain evidence="1 2">LaAM-08-1</strain>
    </source>
</reference>
<sequence length="254" mass="28146">MEISVGPRRQAGSREADAEIACDRGCDAHLPAGILGLEVTPANAACKFVLEPEEDEPAAGVDSAILGVLKRFLASGISTHATSYIVTSSQITFESVVNQVNAIDFGLAKKFRDPKTHLHIPYRENKNFTGTARYTSTIWALSNLVRHDDLESLAYVLIYYEEAEYDHIMKRKMTTKLFGNDEHTAALQHPFRNMDFSHGLLYINTNNTVNPIVIDPQYYSHLADVVMMHEGIKFARNVNVTFGTTLGAEITPGD</sequence>
<dbReference type="PANTHER" id="PTHR11909">
    <property type="entry name" value="CASEIN KINASE-RELATED"/>
    <property type="match status" value="1"/>
</dbReference>
<keyword evidence="2" id="KW-1185">Reference proteome</keyword>
<name>A0A0C9WL02_9AGAR</name>
<evidence type="ECO:0000313" key="1">
    <source>
        <dbReference type="EMBL" id="KIJ96824.1"/>
    </source>
</evidence>
<accession>A0A0C9WL02</accession>
<dbReference type="SUPFAM" id="SSF54373">
    <property type="entry name" value="FAD-linked reductases, C-terminal domain"/>
    <property type="match status" value="1"/>
</dbReference>
<dbReference type="SUPFAM" id="SSF56112">
    <property type="entry name" value="Protein kinase-like (PK-like)"/>
    <property type="match status" value="1"/>
</dbReference>
<dbReference type="InterPro" id="IPR050235">
    <property type="entry name" value="CK1_Ser-Thr_kinase"/>
</dbReference>
<dbReference type="HOGENOM" id="CLU_1094449_0_0_1"/>
<dbReference type="InterPro" id="IPR011009">
    <property type="entry name" value="Kinase-like_dom_sf"/>
</dbReference>
<dbReference type="OrthoDB" id="3225699at2759"/>
<dbReference type="Gene3D" id="1.10.510.10">
    <property type="entry name" value="Transferase(Phosphotransferase) domain 1"/>
    <property type="match status" value="1"/>
</dbReference>
<proteinExistence type="predicted"/>